<gene>
    <name evidence="1" type="ORF">TPSB3V08_LOCUS9702</name>
</gene>
<dbReference type="EMBL" id="OD007960">
    <property type="protein sequence ID" value="CAD7414486.1"/>
    <property type="molecule type" value="Genomic_DNA"/>
</dbReference>
<name>A0A7R9HB47_TIMPO</name>
<proteinExistence type="predicted"/>
<organism evidence="1">
    <name type="scientific">Timema poppense</name>
    <name type="common">Walking stick</name>
    <dbReference type="NCBI Taxonomy" id="170557"/>
    <lineage>
        <taxon>Eukaryota</taxon>
        <taxon>Metazoa</taxon>
        <taxon>Ecdysozoa</taxon>
        <taxon>Arthropoda</taxon>
        <taxon>Hexapoda</taxon>
        <taxon>Insecta</taxon>
        <taxon>Pterygota</taxon>
        <taxon>Neoptera</taxon>
        <taxon>Polyneoptera</taxon>
        <taxon>Phasmatodea</taxon>
        <taxon>Timematodea</taxon>
        <taxon>Timematoidea</taxon>
        <taxon>Timematidae</taxon>
        <taxon>Timema</taxon>
    </lineage>
</organism>
<protein>
    <submittedName>
        <fullName evidence="1">Uncharacterized protein</fullName>
    </submittedName>
</protein>
<accession>A0A7R9HB47</accession>
<sequence>MQLEPGDLSARINSRITPRYTNEHILTSKFRRWLFANPKPFLYSLLKTSQNHPYFIAMQFVDLLEKFRETGSVLDAKQRGRPSKLNHEKLLDISDSAYDSIQIISQAGTRRSYRLVTAHKGVREKLKLVPYKTSKPSLEPNLNIPESHIFLHKVMYFGGYTRNEQGKN</sequence>
<reference evidence="1" key="1">
    <citation type="submission" date="2020-11" db="EMBL/GenBank/DDBJ databases">
        <authorList>
            <person name="Tran Van P."/>
        </authorList>
    </citation>
    <scope>NUCLEOTIDE SEQUENCE</scope>
</reference>
<evidence type="ECO:0000313" key="1">
    <source>
        <dbReference type="EMBL" id="CAD7414486.1"/>
    </source>
</evidence>
<dbReference type="AlphaFoldDB" id="A0A7R9HB47"/>